<dbReference type="InterPro" id="IPR043129">
    <property type="entry name" value="ATPase_NBD"/>
</dbReference>
<organism evidence="2 3">
    <name type="scientific">Embleya scabrispora</name>
    <dbReference type="NCBI Taxonomy" id="159449"/>
    <lineage>
        <taxon>Bacteria</taxon>
        <taxon>Bacillati</taxon>
        <taxon>Actinomycetota</taxon>
        <taxon>Actinomycetes</taxon>
        <taxon>Kitasatosporales</taxon>
        <taxon>Streptomycetaceae</taxon>
        <taxon>Embleya</taxon>
    </lineage>
</organism>
<dbReference type="Pfam" id="PF13412">
    <property type="entry name" value="HTH_24"/>
    <property type="match status" value="1"/>
</dbReference>
<dbReference type="CDD" id="cd00090">
    <property type="entry name" value="HTH_ARSR"/>
    <property type="match status" value="1"/>
</dbReference>
<dbReference type="Gene3D" id="1.10.10.10">
    <property type="entry name" value="Winged helix-like DNA-binding domain superfamily/Winged helix DNA-binding domain"/>
    <property type="match status" value="1"/>
</dbReference>
<dbReference type="Pfam" id="PF00480">
    <property type="entry name" value="ROK"/>
    <property type="match status" value="1"/>
</dbReference>
<dbReference type="Proteomes" id="UP000190037">
    <property type="component" value="Unassembled WGS sequence"/>
</dbReference>
<dbReference type="GO" id="GO:0016301">
    <property type="term" value="F:kinase activity"/>
    <property type="evidence" value="ECO:0007669"/>
    <property type="project" value="UniProtKB-KW"/>
</dbReference>
<dbReference type="STRING" id="159449.B4N89_31655"/>
<dbReference type="InterPro" id="IPR011991">
    <property type="entry name" value="ArsR-like_HTH"/>
</dbReference>
<gene>
    <name evidence="2" type="ORF">B4N89_31655</name>
</gene>
<keyword evidence="2" id="KW-0808">Transferase</keyword>
<dbReference type="PANTHER" id="PTHR18964:SF149">
    <property type="entry name" value="BIFUNCTIONAL UDP-N-ACETYLGLUCOSAMINE 2-EPIMERASE_N-ACETYLMANNOSAMINE KINASE"/>
    <property type="match status" value="1"/>
</dbReference>
<reference evidence="2 3" key="1">
    <citation type="submission" date="2017-03" db="EMBL/GenBank/DDBJ databases">
        <title>Draft genome sequence of Streptomyces scabrisporus NF3, endophyte isolated from Amphipterygium adstringens.</title>
        <authorList>
            <person name="Vazquez M."/>
            <person name="Ceapa C.D."/>
            <person name="Rodriguez Luna D."/>
            <person name="Sanchez Esquivel S."/>
        </authorList>
    </citation>
    <scope>NUCLEOTIDE SEQUENCE [LARGE SCALE GENOMIC DNA]</scope>
    <source>
        <strain evidence="2 3">NF3</strain>
    </source>
</reference>
<dbReference type="PANTHER" id="PTHR18964">
    <property type="entry name" value="ROK (REPRESSOR, ORF, KINASE) FAMILY"/>
    <property type="match status" value="1"/>
</dbReference>
<protein>
    <submittedName>
        <fullName evidence="2">Sugar kinase</fullName>
    </submittedName>
</protein>
<evidence type="ECO:0000313" key="3">
    <source>
        <dbReference type="Proteomes" id="UP000190037"/>
    </source>
</evidence>
<proteinExistence type="inferred from homology"/>
<dbReference type="SUPFAM" id="SSF46785">
    <property type="entry name" value="Winged helix' DNA-binding domain"/>
    <property type="match status" value="1"/>
</dbReference>
<dbReference type="AlphaFoldDB" id="A0A1T3NPZ6"/>
<keyword evidence="2" id="KW-0418">Kinase</keyword>
<comment type="similarity">
    <text evidence="1">Belongs to the ROK (NagC/XylR) family.</text>
</comment>
<evidence type="ECO:0000313" key="2">
    <source>
        <dbReference type="EMBL" id="OPC78721.1"/>
    </source>
</evidence>
<dbReference type="RefSeq" id="WP_078979919.1">
    <property type="nucleotide sequence ID" value="NZ_MWQN01000002.1"/>
</dbReference>
<dbReference type="SUPFAM" id="SSF53067">
    <property type="entry name" value="Actin-like ATPase domain"/>
    <property type="match status" value="1"/>
</dbReference>
<dbReference type="eggNOG" id="COG1940">
    <property type="taxonomic scope" value="Bacteria"/>
</dbReference>
<comment type="caution">
    <text evidence="2">The sequence shown here is derived from an EMBL/GenBank/DDBJ whole genome shotgun (WGS) entry which is preliminary data.</text>
</comment>
<keyword evidence="3" id="KW-1185">Reference proteome</keyword>
<name>A0A1T3NPZ6_9ACTN</name>
<accession>A0A1T3NPZ6</accession>
<dbReference type="OrthoDB" id="3189808at2"/>
<dbReference type="Gene3D" id="3.30.420.40">
    <property type="match status" value="2"/>
</dbReference>
<evidence type="ECO:0000256" key="1">
    <source>
        <dbReference type="ARBA" id="ARBA00006479"/>
    </source>
</evidence>
<dbReference type="InterPro" id="IPR036390">
    <property type="entry name" value="WH_DNA-bd_sf"/>
</dbReference>
<dbReference type="EMBL" id="MWQN01000002">
    <property type="protein sequence ID" value="OPC78721.1"/>
    <property type="molecule type" value="Genomic_DNA"/>
</dbReference>
<sequence length="412" mass="42430">MTPGGIPPEPDAPAVAHWNRGVLRSHNERVLLDRVRAAAPISRAQLARDTGLSKPTVSTALDALERAGLVRPVGLETGARGRAALLYEPDPTAGYVVGIDVGRSWIRVAVADLDGRLLARQDRHNRARTSATMLTTATDLARTVVADAGLEPTAVVHTVIGCPGVYDRAADRIRYAVNLPGWGRPGLRGRMEAALGTTVEIVNDANLAALGEYHGGAGAGCPLFVYVTVGTGLGMGIVADGRLFPGAGGAAGEIGFLPLSPRPSDRVGHGASGPVPRRGMLEDAVSADAVVRGARALGMTGPLTAKTVFDAARRAEEPAASAVRHEAQRLAHVVASVAAVLDPELVVLGGGIGANADLLLGPMTTELHELTPLRPRVAASGLGEEAVLLGAVATAVATARDRVFTHHTMGQG</sequence>
<dbReference type="InterPro" id="IPR000600">
    <property type="entry name" value="ROK"/>
</dbReference>
<dbReference type="InterPro" id="IPR036388">
    <property type="entry name" value="WH-like_DNA-bd_sf"/>
</dbReference>